<protein>
    <recommendedName>
        <fullName evidence="4">Solute:sodium symporter small subunit</fullName>
    </recommendedName>
</protein>
<keyword evidence="1" id="KW-0812">Transmembrane</keyword>
<gene>
    <name evidence="2" type="ORF">GCM10009114_13800</name>
</gene>
<name>A0ABN1LFH0_9ALTE</name>
<comment type="caution">
    <text evidence="2">The sequence shown here is derived from an EMBL/GenBank/DDBJ whole genome shotgun (WGS) entry which is preliminary data.</text>
</comment>
<keyword evidence="1" id="KW-1133">Transmembrane helix</keyword>
<evidence type="ECO:0008006" key="4">
    <source>
        <dbReference type="Google" id="ProtNLM"/>
    </source>
</evidence>
<reference evidence="2 3" key="1">
    <citation type="journal article" date="2019" name="Int. J. Syst. Evol. Microbiol.">
        <title>The Global Catalogue of Microorganisms (GCM) 10K type strain sequencing project: providing services to taxonomists for standard genome sequencing and annotation.</title>
        <authorList>
            <consortium name="The Broad Institute Genomics Platform"/>
            <consortium name="The Broad Institute Genome Sequencing Center for Infectious Disease"/>
            <person name="Wu L."/>
            <person name="Ma J."/>
        </authorList>
    </citation>
    <scope>NUCLEOTIDE SEQUENCE [LARGE SCALE GENOMIC DNA]</scope>
    <source>
        <strain evidence="2 3">JCM 15896</strain>
    </source>
</reference>
<feature type="transmembrane region" description="Helical" evidence="1">
    <location>
        <begin position="56"/>
        <end position="74"/>
    </location>
</feature>
<sequence length="83" mass="9356">MQKEAPTKLIILWQAGGVVFAWALTVLGILSGSLYVPFENEFININTDTESFSLAVSIYMLLSTLLTVLTYSNYRKLNQHNDK</sequence>
<keyword evidence="1" id="KW-0472">Membrane</keyword>
<accession>A0ABN1LFH0</accession>
<evidence type="ECO:0000313" key="3">
    <source>
        <dbReference type="Proteomes" id="UP001500359"/>
    </source>
</evidence>
<organism evidence="2 3">
    <name type="scientific">Aliiglaciecola litoralis</name>
    <dbReference type="NCBI Taxonomy" id="582857"/>
    <lineage>
        <taxon>Bacteria</taxon>
        <taxon>Pseudomonadati</taxon>
        <taxon>Pseudomonadota</taxon>
        <taxon>Gammaproteobacteria</taxon>
        <taxon>Alteromonadales</taxon>
        <taxon>Alteromonadaceae</taxon>
        <taxon>Aliiglaciecola</taxon>
    </lineage>
</organism>
<keyword evidence="3" id="KW-1185">Reference proteome</keyword>
<proteinExistence type="predicted"/>
<feature type="transmembrane region" description="Helical" evidence="1">
    <location>
        <begin position="12"/>
        <end position="36"/>
    </location>
</feature>
<evidence type="ECO:0000313" key="2">
    <source>
        <dbReference type="EMBL" id="GAA0855244.1"/>
    </source>
</evidence>
<dbReference type="RefSeq" id="WP_343857950.1">
    <property type="nucleotide sequence ID" value="NZ_BAAAFD010000002.1"/>
</dbReference>
<evidence type="ECO:0000256" key="1">
    <source>
        <dbReference type="SAM" id="Phobius"/>
    </source>
</evidence>
<dbReference type="EMBL" id="BAAAFD010000002">
    <property type="protein sequence ID" value="GAA0855244.1"/>
    <property type="molecule type" value="Genomic_DNA"/>
</dbReference>
<dbReference type="Proteomes" id="UP001500359">
    <property type="component" value="Unassembled WGS sequence"/>
</dbReference>